<evidence type="ECO:0000313" key="5">
    <source>
        <dbReference type="EMBL" id="PJG36055.1"/>
    </source>
</evidence>
<dbReference type="PROSITE" id="PS50901">
    <property type="entry name" value="FTSK"/>
    <property type="match status" value="1"/>
</dbReference>
<feature type="binding site" evidence="3">
    <location>
        <begin position="91"/>
        <end position="98"/>
    </location>
    <ligand>
        <name>ATP</name>
        <dbReference type="ChEBI" id="CHEBI:30616"/>
    </ligand>
</feature>
<feature type="non-terminal residue" evidence="5">
    <location>
        <position position="1"/>
    </location>
</feature>
<keyword evidence="1 3" id="KW-0547">Nucleotide-binding</keyword>
<reference evidence="5 6" key="1">
    <citation type="submission" date="2017-07" db="EMBL/GenBank/DDBJ databases">
        <title>Draft genome sequence of Enterobacter cloacae ST128, a clinical strain coproducing KPC-2 and NDM-1 carbapenemases.</title>
        <authorList>
            <person name="Li X."/>
        </authorList>
    </citation>
    <scope>NUCLEOTIDE SEQUENCE [LARGE SCALE GENOMIC DNA]</scope>
    <source>
        <strain evidence="5 6">HBY</strain>
    </source>
</reference>
<evidence type="ECO:0000313" key="6">
    <source>
        <dbReference type="Proteomes" id="UP000231328"/>
    </source>
</evidence>
<dbReference type="PANTHER" id="PTHR22683">
    <property type="entry name" value="SPORULATION PROTEIN RELATED"/>
    <property type="match status" value="1"/>
</dbReference>
<evidence type="ECO:0000256" key="2">
    <source>
        <dbReference type="ARBA" id="ARBA00022840"/>
    </source>
</evidence>
<dbReference type="GO" id="GO:0003677">
    <property type="term" value="F:DNA binding"/>
    <property type="evidence" value="ECO:0007669"/>
    <property type="project" value="InterPro"/>
</dbReference>
<dbReference type="EMBL" id="NMVR01000661">
    <property type="protein sequence ID" value="PJG36055.1"/>
    <property type="molecule type" value="Genomic_DNA"/>
</dbReference>
<sequence length="158" mass="17600">ENIDNVNKEYIARRLANLIHVEHLKNAIPDSITFLEMYNVKEVDQLDVVNRWRQNETYKTMAVPLGVRGKDDILSLNLHEKAHGPHGLVAGTTGSGKSEIIQSYILSLAINFHPHEVAFLLIDYKGGGMANLFKDLVHLVGTITNLEGDEAMRALTAN</sequence>
<evidence type="ECO:0000256" key="3">
    <source>
        <dbReference type="PROSITE-ProRule" id="PRU00289"/>
    </source>
</evidence>
<protein>
    <recommendedName>
        <fullName evidence="4">FtsK domain-containing protein</fullName>
    </recommendedName>
</protein>
<dbReference type="InterPro" id="IPR002543">
    <property type="entry name" value="FtsK_dom"/>
</dbReference>
<dbReference type="Gene3D" id="3.40.50.300">
    <property type="entry name" value="P-loop containing nucleotide triphosphate hydrolases"/>
    <property type="match status" value="1"/>
</dbReference>
<dbReference type="Proteomes" id="UP000231328">
    <property type="component" value="Unassembled WGS sequence"/>
</dbReference>
<feature type="non-terminal residue" evidence="5">
    <location>
        <position position="158"/>
    </location>
</feature>
<keyword evidence="2 3" id="KW-0067">ATP-binding</keyword>
<evidence type="ECO:0000256" key="1">
    <source>
        <dbReference type="ARBA" id="ARBA00022741"/>
    </source>
</evidence>
<dbReference type="InterPro" id="IPR027417">
    <property type="entry name" value="P-loop_NTPase"/>
</dbReference>
<comment type="caution">
    <text evidence="5">The sequence shown here is derived from an EMBL/GenBank/DDBJ whole genome shotgun (WGS) entry which is preliminary data.</text>
</comment>
<organism evidence="5 6">
    <name type="scientific">Enterobacter hormaechei</name>
    <dbReference type="NCBI Taxonomy" id="158836"/>
    <lineage>
        <taxon>Bacteria</taxon>
        <taxon>Pseudomonadati</taxon>
        <taxon>Pseudomonadota</taxon>
        <taxon>Gammaproteobacteria</taxon>
        <taxon>Enterobacterales</taxon>
        <taxon>Enterobacteriaceae</taxon>
        <taxon>Enterobacter</taxon>
        <taxon>Enterobacter cloacae complex</taxon>
    </lineage>
</organism>
<accession>A0AAP8GEW8</accession>
<dbReference type="GO" id="GO:0005524">
    <property type="term" value="F:ATP binding"/>
    <property type="evidence" value="ECO:0007669"/>
    <property type="project" value="UniProtKB-UniRule"/>
</dbReference>
<name>A0AAP8GEW8_9ENTR</name>
<feature type="domain" description="FtsK" evidence="4">
    <location>
        <begin position="71"/>
        <end position="158"/>
    </location>
</feature>
<dbReference type="SUPFAM" id="SSF52540">
    <property type="entry name" value="P-loop containing nucleoside triphosphate hydrolases"/>
    <property type="match status" value="1"/>
</dbReference>
<proteinExistence type="predicted"/>
<dbReference type="AlphaFoldDB" id="A0AAP8GEW8"/>
<dbReference type="RefSeq" id="WP_256135651.1">
    <property type="nucleotide sequence ID" value="NZ_NMVR01000661.1"/>
</dbReference>
<gene>
    <name evidence="5" type="ORF">CGZ54_30640</name>
</gene>
<evidence type="ECO:0000259" key="4">
    <source>
        <dbReference type="PROSITE" id="PS50901"/>
    </source>
</evidence>
<dbReference type="PANTHER" id="PTHR22683:SF1">
    <property type="entry name" value="TYPE VII SECRETION SYSTEM PROTEIN ESSC"/>
    <property type="match status" value="1"/>
</dbReference>
<dbReference type="Pfam" id="PF01580">
    <property type="entry name" value="FtsK_SpoIIIE"/>
    <property type="match status" value="1"/>
</dbReference>
<dbReference type="InterPro" id="IPR050206">
    <property type="entry name" value="FtsK/SpoIIIE/SftA"/>
</dbReference>